<dbReference type="AlphaFoldDB" id="A0A9Q9DAP4"/>
<dbReference type="SUPFAM" id="SSF52833">
    <property type="entry name" value="Thioredoxin-like"/>
    <property type="match status" value="1"/>
</dbReference>
<organism evidence="2 3">
    <name type="scientific">Ensifer adhaerens</name>
    <name type="common">Sinorhizobium morelense</name>
    <dbReference type="NCBI Taxonomy" id="106592"/>
    <lineage>
        <taxon>Bacteria</taxon>
        <taxon>Pseudomonadati</taxon>
        <taxon>Pseudomonadota</taxon>
        <taxon>Alphaproteobacteria</taxon>
        <taxon>Hyphomicrobiales</taxon>
        <taxon>Rhizobiaceae</taxon>
        <taxon>Sinorhizobium/Ensifer group</taxon>
        <taxon>Ensifer</taxon>
    </lineage>
</organism>
<dbReference type="Pfam" id="PF13417">
    <property type="entry name" value="GST_N_3"/>
    <property type="match status" value="1"/>
</dbReference>
<dbReference type="InterPro" id="IPR054416">
    <property type="entry name" value="GST_UstS-like_C"/>
</dbReference>
<evidence type="ECO:0000313" key="3">
    <source>
        <dbReference type="Proteomes" id="UP001055460"/>
    </source>
</evidence>
<dbReference type="RefSeq" id="WP_090294591.1">
    <property type="nucleotide sequence ID" value="NZ_CP098807.1"/>
</dbReference>
<dbReference type="CDD" id="cd03038">
    <property type="entry name" value="GST_N_etherase_LigE"/>
    <property type="match status" value="1"/>
</dbReference>
<reference evidence="2" key="1">
    <citation type="submission" date="2022-06" db="EMBL/GenBank/DDBJ databases">
        <title>Physiological and biochemical characterization and genomic elucidation of a strain of the genus Ensifer adhaerens M8 that combines arsenic oxidation and chromium reduction.</title>
        <authorList>
            <person name="Li X."/>
            <person name="Yu c."/>
        </authorList>
    </citation>
    <scope>NUCLEOTIDE SEQUENCE</scope>
    <source>
        <strain evidence="2">M8</strain>
    </source>
</reference>
<feature type="domain" description="GST N-terminal" evidence="1">
    <location>
        <begin position="8"/>
        <end position="84"/>
    </location>
</feature>
<dbReference type="Proteomes" id="UP001055460">
    <property type="component" value="Chromosome"/>
</dbReference>
<dbReference type="SUPFAM" id="SSF47616">
    <property type="entry name" value="GST C-terminal domain-like"/>
    <property type="match status" value="1"/>
</dbReference>
<evidence type="ECO:0000313" key="2">
    <source>
        <dbReference type="EMBL" id="USJ24221.1"/>
    </source>
</evidence>
<sequence>MTRKLYSLCGSDRGRPFSPHVWKTAMSLAHKGLDFDTVPTGFTEIRAIEDGATNLVPLLRDGEKLVKDSFEIALYLERTYPDRPALFAGEGAMAISRFVEGWSQTTLHPAVTRIIIRDIHDRLDPVDQAYFRESREKRFGTSLEAVAESGGSSLATFSEKLEPLRHLLKIQDFLGGATPLFADYIVFGAFQWARIVSPQRLLQPGDPVTAWFERCLDLHGGLGRSVTAA</sequence>
<name>A0A9Q9DAP4_ENSAD</name>
<dbReference type="InterPro" id="IPR036249">
    <property type="entry name" value="Thioredoxin-like_sf"/>
</dbReference>
<dbReference type="OrthoDB" id="508035at2"/>
<dbReference type="InterPro" id="IPR036282">
    <property type="entry name" value="Glutathione-S-Trfase_C_sf"/>
</dbReference>
<dbReference type="PROSITE" id="PS50404">
    <property type="entry name" value="GST_NTER"/>
    <property type="match status" value="1"/>
</dbReference>
<dbReference type="Pfam" id="PF22041">
    <property type="entry name" value="GST_C_7"/>
    <property type="match status" value="1"/>
</dbReference>
<dbReference type="Gene3D" id="1.20.1050.10">
    <property type="match status" value="1"/>
</dbReference>
<proteinExistence type="predicted"/>
<dbReference type="EMBL" id="CP098807">
    <property type="protein sequence ID" value="USJ24221.1"/>
    <property type="molecule type" value="Genomic_DNA"/>
</dbReference>
<dbReference type="InterPro" id="IPR004045">
    <property type="entry name" value="Glutathione_S-Trfase_N"/>
</dbReference>
<accession>A0A9Q9DAP4</accession>
<evidence type="ECO:0000259" key="1">
    <source>
        <dbReference type="PROSITE" id="PS50404"/>
    </source>
</evidence>
<gene>
    <name evidence="2" type="ORF">NE863_04315</name>
</gene>
<dbReference type="Gene3D" id="3.40.30.10">
    <property type="entry name" value="Glutaredoxin"/>
    <property type="match status" value="1"/>
</dbReference>
<protein>
    <submittedName>
        <fullName evidence="2">Glutathione S-transferase family protein</fullName>
    </submittedName>
</protein>
<dbReference type="CDD" id="cd03202">
    <property type="entry name" value="GST_C_etherase_LigE"/>
    <property type="match status" value="1"/>
</dbReference>